<gene>
    <name evidence="2" type="ORF">FJTKL_04467</name>
</gene>
<proteinExistence type="predicted"/>
<dbReference type="Proteomes" id="UP001600888">
    <property type="component" value="Unassembled WGS sequence"/>
</dbReference>
<protein>
    <submittedName>
        <fullName evidence="2">Uncharacterized protein</fullName>
    </submittedName>
</protein>
<dbReference type="EMBL" id="JBAWTH010000184">
    <property type="protein sequence ID" value="KAL2273511.1"/>
    <property type="molecule type" value="Genomic_DNA"/>
</dbReference>
<reference evidence="2 3" key="1">
    <citation type="submission" date="2024-03" db="EMBL/GenBank/DDBJ databases">
        <title>A high-quality draft genome sequence of Diaporthe vaccinii, a causative agent of upright dieback and viscid rot disease in cranberry plants.</title>
        <authorList>
            <person name="Sarrasin M."/>
            <person name="Lang B.F."/>
            <person name="Burger G."/>
        </authorList>
    </citation>
    <scope>NUCLEOTIDE SEQUENCE [LARGE SCALE GENOMIC DNA]</scope>
    <source>
        <strain evidence="2 3">IS7</strain>
    </source>
</reference>
<evidence type="ECO:0000313" key="3">
    <source>
        <dbReference type="Proteomes" id="UP001600888"/>
    </source>
</evidence>
<keyword evidence="3" id="KW-1185">Reference proteome</keyword>
<accession>A0ABR4DT03</accession>
<sequence length="136" mass="14970">MEKSIGHSNITRNTKLRPDSCPRSQNPLGLVILTSLRPQQFRPSASLMEGPELVGGYARQWMTLPYLRPMRLYSGSNVPGTVTIYNRPSVANGTAVSLQTAQLNSESQASETRYPVRSAVQYDKKTLGTLNQGGLF</sequence>
<organism evidence="2 3">
    <name type="scientific">Diaporthe vaccinii</name>
    <dbReference type="NCBI Taxonomy" id="105482"/>
    <lineage>
        <taxon>Eukaryota</taxon>
        <taxon>Fungi</taxon>
        <taxon>Dikarya</taxon>
        <taxon>Ascomycota</taxon>
        <taxon>Pezizomycotina</taxon>
        <taxon>Sordariomycetes</taxon>
        <taxon>Sordariomycetidae</taxon>
        <taxon>Diaporthales</taxon>
        <taxon>Diaporthaceae</taxon>
        <taxon>Diaporthe</taxon>
        <taxon>Diaporthe eres species complex</taxon>
    </lineage>
</organism>
<feature type="region of interest" description="Disordered" evidence="1">
    <location>
        <begin position="1"/>
        <end position="24"/>
    </location>
</feature>
<feature type="compositionally biased region" description="Polar residues" evidence="1">
    <location>
        <begin position="1"/>
        <end position="13"/>
    </location>
</feature>
<evidence type="ECO:0000256" key="1">
    <source>
        <dbReference type="SAM" id="MobiDB-lite"/>
    </source>
</evidence>
<comment type="caution">
    <text evidence="2">The sequence shown here is derived from an EMBL/GenBank/DDBJ whole genome shotgun (WGS) entry which is preliminary data.</text>
</comment>
<evidence type="ECO:0000313" key="2">
    <source>
        <dbReference type="EMBL" id="KAL2273511.1"/>
    </source>
</evidence>
<name>A0ABR4DT03_9PEZI</name>